<protein>
    <submittedName>
        <fullName evidence="7">Uncharacterized protein LOC107032727</fullName>
    </submittedName>
</protein>
<evidence type="ECO:0000256" key="2">
    <source>
        <dbReference type="ARBA" id="ARBA00022771"/>
    </source>
</evidence>
<dbReference type="SMART" id="SM00575">
    <property type="entry name" value="ZnF_PMZ"/>
    <property type="match status" value="1"/>
</dbReference>
<keyword evidence="2 4" id="KW-0863">Zinc-finger</keyword>
<evidence type="ECO:0000313" key="6">
    <source>
        <dbReference type="Proteomes" id="UP000694930"/>
    </source>
</evidence>
<dbReference type="PANTHER" id="PTHR31973">
    <property type="entry name" value="POLYPROTEIN, PUTATIVE-RELATED"/>
    <property type="match status" value="1"/>
</dbReference>
<keyword evidence="1" id="KW-0479">Metal-binding</keyword>
<organism evidence="6 7">
    <name type="scientific">Solanum pennellii</name>
    <name type="common">Tomato</name>
    <name type="synonym">Lycopersicon pennellii</name>
    <dbReference type="NCBI Taxonomy" id="28526"/>
    <lineage>
        <taxon>Eukaryota</taxon>
        <taxon>Viridiplantae</taxon>
        <taxon>Streptophyta</taxon>
        <taxon>Embryophyta</taxon>
        <taxon>Tracheophyta</taxon>
        <taxon>Spermatophyta</taxon>
        <taxon>Magnoliopsida</taxon>
        <taxon>eudicotyledons</taxon>
        <taxon>Gunneridae</taxon>
        <taxon>Pentapetalae</taxon>
        <taxon>asterids</taxon>
        <taxon>lamiids</taxon>
        <taxon>Solanales</taxon>
        <taxon>Solanaceae</taxon>
        <taxon>Solanoideae</taxon>
        <taxon>Solaneae</taxon>
        <taxon>Solanum</taxon>
        <taxon>Solanum subgen. Lycopersicon</taxon>
    </lineage>
</organism>
<reference evidence="6" key="1">
    <citation type="journal article" date="2014" name="Nat. Genet.">
        <title>The genome of the stress-tolerant wild tomato species Solanum pennellii.</title>
        <authorList>
            <person name="Bolger A."/>
            <person name="Scossa F."/>
            <person name="Bolger M.E."/>
            <person name="Lanz C."/>
            <person name="Maumus F."/>
            <person name="Tohge T."/>
            <person name="Quesneville H."/>
            <person name="Alseekh S."/>
            <person name="Sorensen I."/>
            <person name="Lichtenstein G."/>
            <person name="Fich E.A."/>
            <person name="Conte M."/>
            <person name="Keller H."/>
            <person name="Schneeberger K."/>
            <person name="Schwacke R."/>
            <person name="Ofner I."/>
            <person name="Vrebalov J."/>
            <person name="Xu Y."/>
            <person name="Osorio S."/>
            <person name="Aflitos S.A."/>
            <person name="Schijlen E."/>
            <person name="Jimenez-Gomez J.M."/>
            <person name="Ryngajllo M."/>
            <person name="Kimura S."/>
            <person name="Kumar R."/>
            <person name="Koenig D."/>
            <person name="Headland L.R."/>
            <person name="Maloof J.N."/>
            <person name="Sinha N."/>
            <person name="van Ham R.C."/>
            <person name="Lankhorst R.K."/>
            <person name="Mao L."/>
            <person name="Vogel A."/>
            <person name="Arsova B."/>
            <person name="Panstruga R."/>
            <person name="Fei Z."/>
            <person name="Rose J.K."/>
            <person name="Zamir D."/>
            <person name="Carrari F."/>
            <person name="Giovannoni J.J."/>
            <person name="Weigel D."/>
            <person name="Usadel B."/>
            <person name="Fernie A.R."/>
        </authorList>
    </citation>
    <scope>NUCLEOTIDE SEQUENCE [LARGE SCALE GENOMIC DNA]</scope>
    <source>
        <strain evidence="6">cv. LA0716</strain>
    </source>
</reference>
<dbReference type="RefSeq" id="XP_015089785.1">
    <property type="nucleotide sequence ID" value="XM_015234299.1"/>
</dbReference>
<sequence>MGSISFIIKHYGHWTEDNCYVDYTTEAIMIKEYASYKDLVDEVANQIGVDLRYNRLKLKYKIEGSIAPLEIHNDMEMRVYVSLKKEAREFAKYPICVTVSVNDRDINCKNEYEEDVGMCMINGGSFESCKPIVVVDGSHLRGTYNGTFVSARMEQFREAHGLKNKMCVVSDRNESIIKAVSRIYNIPHYACMFHLWKNVKTLYKKSHDSFSEVFYEMAKAYKHSEFNELMKKVEHVDIKVKNYLELAGYDKWARVYATVDRGTVMTSNIAECINGCLVKARELPIYDFLEEIRQMFGRWNFKNHTSASNTFTTRCGKAQAMLAENEELSLHMTVVATSNYVHSVRHEGETFIVCLEKKTCTCRRFQVDEIPCSHAWAVLKKKFLDSEPYCSDLYKPNTLLVTYANPINPLPDRKDWNMPAYVENEIFKPPKFK</sequence>
<evidence type="ECO:0000259" key="5">
    <source>
        <dbReference type="PROSITE" id="PS50966"/>
    </source>
</evidence>
<dbReference type="Pfam" id="PF04434">
    <property type="entry name" value="SWIM"/>
    <property type="match status" value="1"/>
</dbReference>
<evidence type="ECO:0000256" key="1">
    <source>
        <dbReference type="ARBA" id="ARBA00022723"/>
    </source>
</evidence>
<keyword evidence="6" id="KW-1185">Reference proteome</keyword>
<dbReference type="PANTHER" id="PTHR31973:SF113">
    <property type="entry name" value="PROTEIN FAR1-RELATED SEQUENCE 5-LIKE"/>
    <property type="match status" value="1"/>
</dbReference>
<dbReference type="Proteomes" id="UP000694930">
    <property type="component" value="Chromosome 10"/>
</dbReference>
<gene>
    <name evidence="7" type="primary">LOC107032727</name>
</gene>
<evidence type="ECO:0000256" key="3">
    <source>
        <dbReference type="ARBA" id="ARBA00022833"/>
    </source>
</evidence>
<evidence type="ECO:0000256" key="4">
    <source>
        <dbReference type="PROSITE-ProRule" id="PRU00325"/>
    </source>
</evidence>
<keyword evidence="3" id="KW-0862">Zinc</keyword>
<accession>A0ABM1HSR3</accession>
<dbReference type="InterPro" id="IPR007527">
    <property type="entry name" value="Znf_SWIM"/>
</dbReference>
<dbReference type="PROSITE" id="PS50966">
    <property type="entry name" value="ZF_SWIM"/>
    <property type="match status" value="1"/>
</dbReference>
<dbReference type="GeneID" id="107032727"/>
<name>A0ABM1HSR3_SOLPN</name>
<dbReference type="InterPro" id="IPR006564">
    <property type="entry name" value="Znf_PMZ"/>
</dbReference>
<evidence type="ECO:0000313" key="7">
    <source>
        <dbReference type="RefSeq" id="XP_015089785.1"/>
    </source>
</evidence>
<reference evidence="7" key="2">
    <citation type="submission" date="2025-08" db="UniProtKB">
        <authorList>
            <consortium name="RefSeq"/>
        </authorList>
    </citation>
    <scope>IDENTIFICATION</scope>
</reference>
<proteinExistence type="predicted"/>
<feature type="domain" description="SWIM-type" evidence="5">
    <location>
        <begin position="351"/>
        <end position="383"/>
    </location>
</feature>